<dbReference type="PANTHER" id="PTHR36848:SF2">
    <property type="entry name" value="SECRETED PROTEIN"/>
    <property type="match status" value="1"/>
</dbReference>
<dbReference type="NCBIfam" id="NF045579">
    <property type="entry name" value="rhamnoside_JR"/>
    <property type="match status" value="1"/>
</dbReference>
<name>A0ABV2SZ90_9BACT</name>
<dbReference type="InterPro" id="IPR053161">
    <property type="entry name" value="Ulvan_degrading_GH"/>
</dbReference>
<dbReference type="InterPro" id="IPR008979">
    <property type="entry name" value="Galactose-bd-like_sf"/>
</dbReference>
<accession>A0ABV2SZ90</accession>
<dbReference type="PANTHER" id="PTHR36848">
    <property type="entry name" value="DNA-BINDING PROTEIN (PUTATIVE SECRETED PROTEIN)-RELATED"/>
    <property type="match status" value="1"/>
</dbReference>
<sequence length="928" mass="104690">MKYRLYKVIACWGIVLMLLPACSYRVSRAERTWPHPTLTAKPWTRWWWLGNDVEKQHISWNLSEMQKAGFGGTEITPIYGVQGRENNEIQFLSPKWMDMYSYTMKEAERLGMMTDLNNGTGWPFGGPGVKIEDAAVKAVFHTYTIDGNRQADLKITPGTKEPAELSVVMAYGPDGQRLDVTASFLPDNTLHWIPPAGGKWKIIAVFNGKTMQTVKRAAPGGEGLVINHFSRKALTDYLWRFDSMFSSTGSKYPHTFFNDSYEVYGADWSENMFSEFEQRRGYRLQDYLPELLRQGSDTSLCARVVADYRETLSDMLLHNFTEPWNQWVHDKGSITRNQAHGSPGNVIDLYAAADIPECEAWSTWFNIPGLRYDSGMTPQQPGTVGLKFASSAAHLTGKPYTSSETFTWLTEHFRTALSQCKPMLDMLFVAGVNHVYFHGTPYTPKDAAWPGWLFYASVNFSPFNTIWKDLKSMNDYITKCQSFLQQGQPDNELLVYFPMYDVWHKEGGLFLPFDIGKKLSPAFDSVVRAISTGGYDADYISDRFIRQAAVENGQIVLPGGKYKTLIVPRCQLIPLETLEKLLLLAKEGATIAFLGELPADVPGFNQLIGRRERLRALKAQLPDPVKHFGATTQTRFYKGRIMTSLDSDSLLLFTGAKAEKAKAEFGLDYIRRKYDKGHIYFMTMLQNRSVDSWVPLGVKARAVLRFDPLTGEYGKAAIRSENGITAVYLQLLPGESVILKTFSDNDVAIPMLPAFQYSAPAFSLEGAWKLRFTDGDPIIKGEYDMPGSPVPWTTLAVTGADAYAGTARYTLTFSLPDTADEWELDFGSLAESAHVFVNGQDAGTVWSIPYRMRIGKFLKNGSNIIEVDVTNLPFNRIRYFDQQGIKWRIFKDINIVNTAYKDASYGSWPLAVSGLIQPVKLRPLFRKQ</sequence>
<evidence type="ECO:0000313" key="1">
    <source>
        <dbReference type="EMBL" id="MET6996105.1"/>
    </source>
</evidence>
<reference evidence="1 2" key="1">
    <citation type="submission" date="2024-06" db="EMBL/GenBank/DDBJ databases">
        <title>Chitinophaga defluvii sp. nov., isolated from municipal sewage.</title>
        <authorList>
            <person name="Zhang L."/>
        </authorList>
    </citation>
    <scope>NUCLEOTIDE SEQUENCE [LARGE SCALE GENOMIC DNA]</scope>
    <source>
        <strain evidence="1 2">H8</strain>
    </source>
</reference>
<keyword evidence="1" id="KW-0378">Hydrolase</keyword>
<dbReference type="RefSeq" id="WP_354658753.1">
    <property type="nucleotide sequence ID" value="NZ_JBEXAC010000001.1"/>
</dbReference>
<organism evidence="1 2">
    <name type="scientific">Chitinophaga defluvii</name>
    <dbReference type="NCBI Taxonomy" id="3163343"/>
    <lineage>
        <taxon>Bacteria</taxon>
        <taxon>Pseudomonadati</taxon>
        <taxon>Bacteroidota</taxon>
        <taxon>Chitinophagia</taxon>
        <taxon>Chitinophagales</taxon>
        <taxon>Chitinophagaceae</taxon>
        <taxon>Chitinophaga</taxon>
    </lineage>
</organism>
<protein>
    <submittedName>
        <fullName evidence="1">Glycosyl hydrolase</fullName>
    </submittedName>
</protein>
<dbReference type="Pfam" id="PF17132">
    <property type="entry name" value="Glyco_hydro_106"/>
    <property type="match status" value="2"/>
</dbReference>
<keyword evidence="2" id="KW-1185">Reference proteome</keyword>
<proteinExistence type="predicted"/>
<dbReference type="Proteomes" id="UP001549749">
    <property type="component" value="Unassembled WGS sequence"/>
</dbReference>
<dbReference type="GO" id="GO:0016787">
    <property type="term" value="F:hydrolase activity"/>
    <property type="evidence" value="ECO:0007669"/>
    <property type="project" value="UniProtKB-KW"/>
</dbReference>
<dbReference type="Gene3D" id="2.60.120.260">
    <property type="entry name" value="Galactose-binding domain-like"/>
    <property type="match status" value="1"/>
</dbReference>
<comment type="caution">
    <text evidence="1">The sequence shown here is derived from an EMBL/GenBank/DDBJ whole genome shotgun (WGS) entry which is preliminary data.</text>
</comment>
<dbReference type="EMBL" id="JBEXAC010000001">
    <property type="protein sequence ID" value="MET6996105.1"/>
    <property type="molecule type" value="Genomic_DNA"/>
</dbReference>
<gene>
    <name evidence="1" type="ORF">ABR189_01935</name>
</gene>
<dbReference type="SUPFAM" id="SSF49785">
    <property type="entry name" value="Galactose-binding domain-like"/>
    <property type="match status" value="1"/>
</dbReference>
<evidence type="ECO:0000313" key="2">
    <source>
        <dbReference type="Proteomes" id="UP001549749"/>
    </source>
</evidence>